<proteinExistence type="predicted"/>
<dbReference type="Proteomes" id="UP000185557">
    <property type="component" value="Unassembled WGS sequence"/>
</dbReference>
<evidence type="ECO:0000313" key="1">
    <source>
        <dbReference type="EMBL" id="OKH43268.1"/>
    </source>
</evidence>
<dbReference type="SUPFAM" id="SSF69279">
    <property type="entry name" value="Phage tail proteins"/>
    <property type="match status" value="1"/>
</dbReference>
<dbReference type="Gene3D" id="3.55.50.10">
    <property type="entry name" value="Baseplate protein-like domains"/>
    <property type="match status" value="1"/>
</dbReference>
<keyword evidence="2" id="KW-1185">Reference proteome</keyword>
<dbReference type="EMBL" id="MRCG01000035">
    <property type="protein sequence ID" value="OKH43268.1"/>
    <property type="molecule type" value="Genomic_DNA"/>
</dbReference>
<protein>
    <recommendedName>
        <fullName evidence="3">Phage late control D family protein</fullName>
    </recommendedName>
</protein>
<reference evidence="1 2" key="1">
    <citation type="submission" date="2016-11" db="EMBL/GenBank/DDBJ databases">
        <title>Draft Genome Sequences of Nine Cyanobacterial Strains from Diverse Habitats.</title>
        <authorList>
            <person name="Zhu T."/>
            <person name="Hou S."/>
            <person name="Lu X."/>
            <person name="Hess W.R."/>
        </authorList>
    </citation>
    <scope>NUCLEOTIDE SEQUENCE [LARGE SCALE GENOMIC DNA]</scope>
    <source>
        <strain evidence="1 2">NIES-30</strain>
    </source>
</reference>
<organism evidence="1 2">
    <name type="scientific">Phormidium tenue NIES-30</name>
    <dbReference type="NCBI Taxonomy" id="549789"/>
    <lineage>
        <taxon>Bacteria</taxon>
        <taxon>Bacillati</taxon>
        <taxon>Cyanobacteriota</taxon>
        <taxon>Cyanophyceae</taxon>
        <taxon>Oscillatoriophycideae</taxon>
        <taxon>Oscillatoriales</taxon>
        <taxon>Oscillatoriaceae</taxon>
        <taxon>Phormidium</taxon>
    </lineage>
</organism>
<gene>
    <name evidence="1" type="ORF">NIES30_25290</name>
</gene>
<accession>A0A1U7IXV3</accession>
<dbReference type="OrthoDB" id="9762420at2"/>
<comment type="caution">
    <text evidence="1">The sequence shown here is derived from an EMBL/GenBank/DDBJ whole genome shotgun (WGS) entry which is preliminary data.</text>
</comment>
<evidence type="ECO:0000313" key="2">
    <source>
        <dbReference type="Proteomes" id="UP000185557"/>
    </source>
</evidence>
<dbReference type="AlphaFoldDB" id="A0A1U7IXV3"/>
<evidence type="ECO:0008006" key="3">
    <source>
        <dbReference type="Google" id="ProtNLM"/>
    </source>
</evidence>
<dbReference type="Pfam" id="PF05954">
    <property type="entry name" value="Phage_GPD"/>
    <property type="match status" value="1"/>
</dbReference>
<sequence length="354" mass="38837">MPSRTTVQLLSPTLDIRRQGRPLSSSADQDLWAATVAEDLDAPGMFTLHLRNWDFVQGQFSWVDDDTFCLGTEIQVAMGHQGRPMPLITGEITGLEPEFSQDGEPMLTVRGYDLSYRLAQGQKTRSFAGMKDSAIASQIAQNHRLSAKVDDSGETLDYVLQNNQSDLAFLQTRAQRIGYEVFVTEKTLHFRAPKHKDAKALSLDWNRDLLEFTPRLSILGQVAAVKIEAWNVANQSTQLTSITADGVSAMAVESGPEAASNLFGDDTFAQLTTPLRQVTEATSMAKGQLNAIALSYITGDGLCVGNPQLRAGTVVEFTGLGKRFSGLYYIVTTEHTLSQQDGYLTAFTFRRNAA</sequence>
<dbReference type="STRING" id="549789.NIES30_25290"/>
<name>A0A1U7IXV3_9CYAN</name>
<dbReference type="RefSeq" id="WP_073611228.1">
    <property type="nucleotide sequence ID" value="NZ_MRCG01000035.1"/>
</dbReference>